<name>A0A0L7L2K2_OPEBR</name>
<gene>
    <name evidence="2" type="ORF">OBRU01_16627</name>
</gene>
<dbReference type="GO" id="GO:0003964">
    <property type="term" value="F:RNA-directed DNA polymerase activity"/>
    <property type="evidence" value="ECO:0007669"/>
    <property type="project" value="UniProtKB-KW"/>
</dbReference>
<keyword evidence="2" id="KW-0378">Hydrolase</keyword>
<keyword evidence="2" id="KW-0695">RNA-directed DNA polymerase</keyword>
<sequence length="117" mass="13641">MRKDRQTHRLKTFENYITKTGGIKKAWWELTDKKEWVPKMKNNIGKCLTRRPDILATATDFYHDLYSRKNNIKETDLTGNYNVPEILPSEVGKTIETQKRDKAPGPDKISNEFLIAS</sequence>
<keyword evidence="3" id="KW-1185">Reference proteome</keyword>
<evidence type="ECO:0000256" key="1">
    <source>
        <dbReference type="SAM" id="MobiDB-lite"/>
    </source>
</evidence>
<organism evidence="2 3">
    <name type="scientific">Operophtera brumata</name>
    <name type="common">Winter moth</name>
    <name type="synonym">Phalaena brumata</name>
    <dbReference type="NCBI Taxonomy" id="104452"/>
    <lineage>
        <taxon>Eukaryota</taxon>
        <taxon>Metazoa</taxon>
        <taxon>Ecdysozoa</taxon>
        <taxon>Arthropoda</taxon>
        <taxon>Hexapoda</taxon>
        <taxon>Insecta</taxon>
        <taxon>Pterygota</taxon>
        <taxon>Neoptera</taxon>
        <taxon>Endopterygota</taxon>
        <taxon>Lepidoptera</taxon>
        <taxon>Glossata</taxon>
        <taxon>Ditrysia</taxon>
        <taxon>Geometroidea</taxon>
        <taxon>Geometridae</taxon>
        <taxon>Larentiinae</taxon>
        <taxon>Operophtera</taxon>
    </lineage>
</organism>
<reference evidence="2 3" key="1">
    <citation type="journal article" date="2015" name="Genome Biol. Evol.">
        <title>The genome of winter moth (Operophtera brumata) provides a genomic perspective on sexual dimorphism and phenology.</title>
        <authorList>
            <person name="Derks M.F."/>
            <person name="Smit S."/>
            <person name="Salis L."/>
            <person name="Schijlen E."/>
            <person name="Bossers A."/>
            <person name="Mateman C."/>
            <person name="Pijl A.S."/>
            <person name="de Ridder D."/>
            <person name="Groenen M.A."/>
            <person name="Visser M.E."/>
            <person name="Megens H.J."/>
        </authorList>
    </citation>
    <scope>NUCLEOTIDE SEQUENCE [LARGE SCALE GENOMIC DNA]</scope>
    <source>
        <strain evidence="2">WM2013NL</strain>
        <tissue evidence="2">Head and thorax</tissue>
    </source>
</reference>
<dbReference type="Proteomes" id="UP000037510">
    <property type="component" value="Unassembled WGS sequence"/>
</dbReference>
<keyword evidence="2" id="KW-0548">Nucleotidyltransferase</keyword>
<protein>
    <submittedName>
        <fullName evidence="2">Endonuclease-reverse transcriptase</fullName>
    </submittedName>
</protein>
<keyword evidence="2" id="KW-0255">Endonuclease</keyword>
<feature type="region of interest" description="Disordered" evidence="1">
    <location>
        <begin position="96"/>
        <end position="117"/>
    </location>
</feature>
<comment type="caution">
    <text evidence="2">The sequence shown here is derived from an EMBL/GenBank/DDBJ whole genome shotgun (WGS) entry which is preliminary data.</text>
</comment>
<accession>A0A0L7L2K2</accession>
<evidence type="ECO:0000313" key="3">
    <source>
        <dbReference type="Proteomes" id="UP000037510"/>
    </source>
</evidence>
<dbReference type="GO" id="GO:0004519">
    <property type="term" value="F:endonuclease activity"/>
    <property type="evidence" value="ECO:0007669"/>
    <property type="project" value="UniProtKB-KW"/>
</dbReference>
<dbReference type="EMBL" id="JTDY01003428">
    <property type="protein sequence ID" value="KOB69571.1"/>
    <property type="molecule type" value="Genomic_DNA"/>
</dbReference>
<feature type="compositionally biased region" description="Basic and acidic residues" evidence="1">
    <location>
        <begin position="96"/>
        <end position="105"/>
    </location>
</feature>
<proteinExistence type="predicted"/>
<keyword evidence="2" id="KW-0540">Nuclease</keyword>
<evidence type="ECO:0000313" key="2">
    <source>
        <dbReference type="EMBL" id="KOB69571.1"/>
    </source>
</evidence>
<keyword evidence="2" id="KW-0808">Transferase</keyword>
<dbReference type="AlphaFoldDB" id="A0A0L7L2K2"/>